<keyword evidence="1" id="KW-0812">Transmembrane</keyword>
<gene>
    <name evidence="2" type="ORF">UFOPK2001_00106</name>
</gene>
<organism evidence="2">
    <name type="scientific">freshwater metagenome</name>
    <dbReference type="NCBI Taxonomy" id="449393"/>
    <lineage>
        <taxon>unclassified sequences</taxon>
        <taxon>metagenomes</taxon>
        <taxon>ecological metagenomes</taxon>
    </lineage>
</organism>
<reference evidence="2" key="1">
    <citation type="submission" date="2020-05" db="EMBL/GenBank/DDBJ databases">
        <authorList>
            <person name="Chiriac C."/>
            <person name="Salcher M."/>
            <person name="Ghai R."/>
            <person name="Kavagutti S V."/>
        </authorList>
    </citation>
    <scope>NUCLEOTIDE SEQUENCE</scope>
</reference>
<evidence type="ECO:0000313" key="2">
    <source>
        <dbReference type="EMBL" id="CAB4624447.1"/>
    </source>
</evidence>
<dbReference type="EMBL" id="CAEZVN010000004">
    <property type="protein sequence ID" value="CAB4624447.1"/>
    <property type="molecule type" value="Genomic_DNA"/>
</dbReference>
<proteinExistence type="predicted"/>
<feature type="transmembrane region" description="Helical" evidence="1">
    <location>
        <begin position="38"/>
        <end position="57"/>
    </location>
</feature>
<evidence type="ECO:0000256" key="1">
    <source>
        <dbReference type="SAM" id="Phobius"/>
    </source>
</evidence>
<keyword evidence="1" id="KW-1133">Transmembrane helix</keyword>
<protein>
    <submittedName>
        <fullName evidence="2">Unannotated protein</fullName>
    </submittedName>
</protein>
<name>A0A6J6IIY7_9ZZZZ</name>
<dbReference type="AlphaFoldDB" id="A0A6J6IIY7"/>
<accession>A0A6J6IIY7</accession>
<keyword evidence="1" id="KW-0472">Membrane</keyword>
<sequence length="208" mass="21500">MSTARLTQAQRSPRQLPARASLRSINLSGLTSSSSSRVVVATITLGAVAIAIFQLLLHIATSSSVYELAHLQSEKRELTTTTQILGQQVDSLASQQNLANAAQKLGMISNANPVFLRLADQKVFGKPKAALTADGRVSRNLVPNSAMIRTSVITAPTETLAIELAPGTNAATPQAAGFVAVKPNVAPVANAVSSVVSNSGGIPASPTH</sequence>